<dbReference type="Proteomes" id="UP000005239">
    <property type="component" value="Unassembled WGS sequence"/>
</dbReference>
<reference evidence="2" key="1">
    <citation type="journal article" date="2008" name="Nat. Genet.">
        <title>The Pristionchus pacificus genome provides a unique perspective on nematode lifestyle and parasitism.</title>
        <authorList>
            <person name="Dieterich C."/>
            <person name="Clifton S.W."/>
            <person name="Schuster L.N."/>
            <person name="Chinwalla A."/>
            <person name="Delehaunty K."/>
            <person name="Dinkelacker I."/>
            <person name="Fulton L."/>
            <person name="Fulton R."/>
            <person name="Godfrey J."/>
            <person name="Minx P."/>
            <person name="Mitreva M."/>
            <person name="Roeseler W."/>
            <person name="Tian H."/>
            <person name="Witte H."/>
            <person name="Yang S.P."/>
            <person name="Wilson R.K."/>
            <person name="Sommer R.J."/>
        </authorList>
    </citation>
    <scope>NUCLEOTIDE SEQUENCE [LARGE SCALE GENOMIC DNA]</scope>
    <source>
        <strain evidence="2">PS312</strain>
    </source>
</reference>
<evidence type="ECO:0000313" key="2">
    <source>
        <dbReference type="Proteomes" id="UP000005239"/>
    </source>
</evidence>
<name>A0A2A6CMS4_PRIPA</name>
<sequence length="68" mass="7711">MNRHVCKLIDCREPGLSIRTICCATNPIDGRNMVTPGIIICVQSHIAYRRTDMKNSIENSIEVHAWKS</sequence>
<protein>
    <submittedName>
        <fullName evidence="1">Uncharacterized protein</fullName>
    </submittedName>
</protein>
<dbReference type="AlphaFoldDB" id="A0A2A6CMS4"/>
<proteinExistence type="predicted"/>
<gene>
    <name evidence="1" type="primary">WBGene00284149</name>
</gene>
<accession>A0A2A6CMS4</accession>
<keyword evidence="2" id="KW-1185">Reference proteome</keyword>
<accession>A0A8R1Z1J0</accession>
<organism evidence="1 2">
    <name type="scientific">Pristionchus pacificus</name>
    <name type="common">Parasitic nematode worm</name>
    <dbReference type="NCBI Taxonomy" id="54126"/>
    <lineage>
        <taxon>Eukaryota</taxon>
        <taxon>Metazoa</taxon>
        <taxon>Ecdysozoa</taxon>
        <taxon>Nematoda</taxon>
        <taxon>Chromadorea</taxon>
        <taxon>Rhabditida</taxon>
        <taxon>Rhabditina</taxon>
        <taxon>Diplogasteromorpha</taxon>
        <taxon>Diplogasteroidea</taxon>
        <taxon>Neodiplogasteridae</taxon>
        <taxon>Pristionchus</taxon>
    </lineage>
</organism>
<evidence type="ECO:0000313" key="1">
    <source>
        <dbReference type="EnsemblMetazoa" id="PPA45780.1"/>
    </source>
</evidence>
<reference evidence="1" key="2">
    <citation type="submission" date="2022-06" db="UniProtKB">
        <authorList>
            <consortium name="EnsemblMetazoa"/>
        </authorList>
    </citation>
    <scope>IDENTIFICATION</scope>
    <source>
        <strain evidence="1">PS312</strain>
    </source>
</reference>
<dbReference type="EnsemblMetazoa" id="PPA45780.1">
    <property type="protein sequence ID" value="PPA45780.1"/>
    <property type="gene ID" value="WBGene00284149"/>
</dbReference>